<dbReference type="SMART" id="SM00839">
    <property type="entry name" value="ELFV_dehydrog"/>
    <property type="match status" value="1"/>
</dbReference>
<feature type="compositionally biased region" description="Low complexity" evidence="12">
    <location>
        <begin position="429"/>
        <end position="462"/>
    </location>
</feature>
<dbReference type="InterPro" id="IPR006095">
    <property type="entry name" value="Glu/Leu/Phe/Val/Trp_DH"/>
</dbReference>
<evidence type="ECO:0000256" key="8">
    <source>
        <dbReference type="ARBA" id="ARBA00047867"/>
    </source>
</evidence>
<dbReference type="InterPro" id="IPR000418">
    <property type="entry name" value="Ets_dom"/>
</dbReference>
<dbReference type="Gene3D" id="1.10.287.140">
    <property type="match status" value="1"/>
</dbReference>
<name>A0A0L0BY51_LUCCU</name>
<accession>A0A0L0BY51</accession>
<protein>
    <recommendedName>
        <fullName evidence="4">glutamate dehydrogenase [NAD(P)(+)]</fullName>
        <ecNumber evidence="4">1.4.1.3</ecNumber>
    </recommendedName>
</protein>
<dbReference type="PANTHER" id="PTHR11606">
    <property type="entry name" value="GLUTAMATE DEHYDROGENASE"/>
    <property type="match status" value="1"/>
</dbReference>
<comment type="caution">
    <text evidence="15">The sequence shown here is derived from an EMBL/GenBank/DDBJ whole genome shotgun (WGS) entry which is preliminary data.</text>
</comment>
<reference evidence="15 16" key="1">
    <citation type="journal article" date="2015" name="Nat. Commun.">
        <title>Lucilia cuprina genome unlocks parasitic fly biology to underpin future interventions.</title>
        <authorList>
            <person name="Anstead C.A."/>
            <person name="Korhonen P.K."/>
            <person name="Young N.D."/>
            <person name="Hall R.S."/>
            <person name="Jex A.R."/>
            <person name="Murali S.C."/>
            <person name="Hughes D.S."/>
            <person name="Lee S.F."/>
            <person name="Perry T."/>
            <person name="Stroehlein A.J."/>
            <person name="Ansell B.R."/>
            <person name="Breugelmans B."/>
            <person name="Hofmann A."/>
            <person name="Qu J."/>
            <person name="Dugan S."/>
            <person name="Lee S.L."/>
            <person name="Chao H."/>
            <person name="Dinh H."/>
            <person name="Han Y."/>
            <person name="Doddapaneni H.V."/>
            <person name="Worley K.C."/>
            <person name="Muzny D.M."/>
            <person name="Ioannidis P."/>
            <person name="Waterhouse R.M."/>
            <person name="Zdobnov E.M."/>
            <person name="James P.J."/>
            <person name="Bagnall N.H."/>
            <person name="Kotze A.C."/>
            <person name="Gibbs R.A."/>
            <person name="Richards S."/>
            <person name="Batterham P."/>
            <person name="Gasser R.B."/>
        </authorList>
    </citation>
    <scope>NUCLEOTIDE SEQUENCE [LARGE SCALE GENOMIC DNA]</scope>
    <source>
        <strain evidence="15 16">LS</strain>
        <tissue evidence="15">Full body</tissue>
    </source>
</reference>
<comment type="subcellular location">
    <subcellularLocation>
        <location evidence="1">Mitochondrion</location>
    </subcellularLocation>
    <subcellularLocation>
        <location evidence="10">Nucleus</location>
    </subcellularLocation>
</comment>
<dbReference type="InterPro" id="IPR036390">
    <property type="entry name" value="WH_DNA-bd_sf"/>
</dbReference>
<dbReference type="PROSITE" id="PS00346">
    <property type="entry name" value="ETS_DOMAIN_2"/>
    <property type="match status" value="1"/>
</dbReference>
<feature type="compositionally biased region" description="Basic residues" evidence="12">
    <location>
        <begin position="709"/>
        <end position="741"/>
    </location>
</feature>
<dbReference type="InterPro" id="IPR036388">
    <property type="entry name" value="WH-like_DNA-bd_sf"/>
</dbReference>
<dbReference type="OrthoDB" id="10067219at2759"/>
<evidence type="ECO:0000259" key="13">
    <source>
        <dbReference type="PROSITE" id="PS50061"/>
    </source>
</evidence>
<evidence type="ECO:0000256" key="9">
    <source>
        <dbReference type="ARBA" id="ARBA00048577"/>
    </source>
</evidence>
<dbReference type="CDD" id="cd08533">
    <property type="entry name" value="SAM_PNT-ETS-1_2"/>
    <property type="match status" value="1"/>
</dbReference>
<evidence type="ECO:0000256" key="5">
    <source>
        <dbReference type="ARBA" id="ARBA00023002"/>
    </source>
</evidence>
<dbReference type="Pfam" id="PF02198">
    <property type="entry name" value="SAM_PNT"/>
    <property type="match status" value="1"/>
</dbReference>
<dbReference type="PROSITE" id="PS00345">
    <property type="entry name" value="ETS_DOMAIN_1"/>
    <property type="match status" value="1"/>
</dbReference>
<dbReference type="FunFam" id="1.10.10.10:FF:001050">
    <property type="entry name" value="Predicted protein"/>
    <property type="match status" value="1"/>
</dbReference>
<feature type="compositionally biased region" description="Polar residues" evidence="12">
    <location>
        <begin position="675"/>
        <end position="700"/>
    </location>
</feature>
<dbReference type="Gene3D" id="1.10.150.50">
    <property type="entry name" value="Transcription Factor, Ets-1"/>
    <property type="match status" value="1"/>
</dbReference>
<dbReference type="Pfam" id="PF00208">
    <property type="entry name" value="ELFV_dehydrog"/>
    <property type="match status" value="1"/>
</dbReference>
<dbReference type="PRINTS" id="PR00454">
    <property type="entry name" value="ETSDOMAIN"/>
</dbReference>
<evidence type="ECO:0000256" key="6">
    <source>
        <dbReference type="ARBA" id="ARBA00023125"/>
    </source>
</evidence>
<dbReference type="GO" id="GO:0006538">
    <property type="term" value="P:L-glutamate catabolic process"/>
    <property type="evidence" value="ECO:0007669"/>
    <property type="project" value="TreeGrafter"/>
</dbReference>
<proteinExistence type="inferred from homology"/>
<dbReference type="InterPro" id="IPR006096">
    <property type="entry name" value="Glu/Leu/Phe/Val/Trp_DH_C"/>
</dbReference>
<dbReference type="GO" id="GO:0004352">
    <property type="term" value="F:glutamate dehydrogenase (NAD+) activity"/>
    <property type="evidence" value="ECO:0007669"/>
    <property type="project" value="TreeGrafter"/>
</dbReference>
<dbReference type="GO" id="GO:0003700">
    <property type="term" value="F:DNA-binding transcription factor activity"/>
    <property type="evidence" value="ECO:0007669"/>
    <property type="project" value="InterPro"/>
</dbReference>
<feature type="compositionally biased region" description="Low complexity" evidence="12">
    <location>
        <begin position="742"/>
        <end position="801"/>
    </location>
</feature>
<feature type="domain" description="PNT" evidence="14">
    <location>
        <begin position="306"/>
        <end position="392"/>
    </location>
</feature>
<feature type="compositionally biased region" description="Polar residues" evidence="12">
    <location>
        <begin position="1009"/>
        <end position="1022"/>
    </location>
</feature>
<dbReference type="Gene3D" id="3.40.50.10860">
    <property type="entry name" value="Leucine Dehydrogenase, chain A, domain 1"/>
    <property type="match status" value="1"/>
</dbReference>
<evidence type="ECO:0000256" key="1">
    <source>
        <dbReference type="ARBA" id="ARBA00004173"/>
    </source>
</evidence>
<dbReference type="InterPro" id="IPR006097">
    <property type="entry name" value="Glu/Leu/Phe/Val/Trp_DH_dimer"/>
</dbReference>
<feature type="region of interest" description="Disordered" evidence="12">
    <location>
        <begin position="424"/>
        <end position="482"/>
    </location>
</feature>
<evidence type="ECO:0000256" key="2">
    <source>
        <dbReference type="ARBA" id="ARBA00005562"/>
    </source>
</evidence>
<dbReference type="InterPro" id="IPR033922">
    <property type="entry name" value="NAD_bind_Glu_DH"/>
</dbReference>
<keyword evidence="5 11" id="KW-0560">Oxidoreductase</keyword>
<evidence type="ECO:0000313" key="15">
    <source>
        <dbReference type="EMBL" id="KNC24950.1"/>
    </source>
</evidence>
<dbReference type="SUPFAM" id="SSF46785">
    <property type="entry name" value="Winged helix' DNA-binding domain"/>
    <property type="match status" value="1"/>
</dbReference>
<dbReference type="Pfam" id="PF02812">
    <property type="entry name" value="ELFV_dehydrog_N"/>
    <property type="match status" value="1"/>
</dbReference>
<dbReference type="SMART" id="SM00413">
    <property type="entry name" value="ETS"/>
    <property type="match status" value="1"/>
</dbReference>
<comment type="catalytic activity">
    <reaction evidence="8">
        <text>L-glutamate + NAD(+) + H2O = 2-oxoglutarate + NH4(+) + NADH + H(+)</text>
        <dbReference type="Rhea" id="RHEA:15133"/>
        <dbReference type="ChEBI" id="CHEBI:15377"/>
        <dbReference type="ChEBI" id="CHEBI:15378"/>
        <dbReference type="ChEBI" id="CHEBI:16810"/>
        <dbReference type="ChEBI" id="CHEBI:28938"/>
        <dbReference type="ChEBI" id="CHEBI:29985"/>
        <dbReference type="ChEBI" id="CHEBI:57540"/>
        <dbReference type="ChEBI" id="CHEBI:57945"/>
        <dbReference type="EC" id="1.4.1.3"/>
    </reaction>
</comment>
<dbReference type="PANTHER" id="PTHR11606:SF7">
    <property type="entry name" value="GLUTAMATE DEHYDROGENASE"/>
    <property type="match status" value="1"/>
</dbReference>
<evidence type="ECO:0000256" key="3">
    <source>
        <dbReference type="ARBA" id="ARBA00006382"/>
    </source>
</evidence>
<gene>
    <name evidence="15" type="ORF">FF38_11856</name>
</gene>
<dbReference type="SUPFAM" id="SSF51735">
    <property type="entry name" value="NAD(P)-binding Rossmann-fold domains"/>
    <property type="match status" value="1"/>
</dbReference>
<feature type="region of interest" description="Disordered" evidence="12">
    <location>
        <begin position="652"/>
        <end position="801"/>
    </location>
</feature>
<evidence type="ECO:0000256" key="7">
    <source>
        <dbReference type="ARBA" id="ARBA00023128"/>
    </source>
</evidence>
<dbReference type="FunFam" id="3.40.50.720:FF:000100">
    <property type="entry name" value="Glutamate dehydrogenase 1, mitochondrial"/>
    <property type="match status" value="1"/>
</dbReference>
<comment type="similarity">
    <text evidence="2 10">Belongs to the ETS family.</text>
</comment>
<dbReference type="PROSITE" id="PS00074">
    <property type="entry name" value="GLFV_DEHYDROGENASE"/>
    <property type="match status" value="1"/>
</dbReference>
<comment type="similarity">
    <text evidence="3 11">Belongs to the Glu/Leu/Phe/Val dehydrogenases family.</text>
</comment>
<feature type="compositionally biased region" description="Polar residues" evidence="12">
    <location>
        <begin position="966"/>
        <end position="984"/>
    </location>
</feature>
<evidence type="ECO:0000256" key="10">
    <source>
        <dbReference type="RuleBase" id="RU004019"/>
    </source>
</evidence>
<dbReference type="Gene3D" id="1.10.10.10">
    <property type="entry name" value="Winged helix-like DNA-binding domain superfamily/Winged helix DNA-binding domain"/>
    <property type="match status" value="1"/>
</dbReference>
<dbReference type="SUPFAM" id="SSF53223">
    <property type="entry name" value="Aminoacid dehydrogenase-like, N-terminal domain"/>
    <property type="match status" value="1"/>
</dbReference>
<dbReference type="GO" id="GO:0005739">
    <property type="term" value="C:mitochondrion"/>
    <property type="evidence" value="ECO:0007669"/>
    <property type="project" value="UniProtKB-SubCell"/>
</dbReference>
<dbReference type="InterPro" id="IPR046346">
    <property type="entry name" value="Aminoacid_DH-like_N_sf"/>
</dbReference>
<keyword evidence="7" id="KW-0496">Mitochondrion</keyword>
<dbReference type="InterPro" id="IPR036291">
    <property type="entry name" value="NAD(P)-bd_dom_sf"/>
</dbReference>
<feature type="domain" description="ETS" evidence="13">
    <location>
        <begin position="1115"/>
        <end position="1195"/>
    </location>
</feature>
<keyword evidence="6 10" id="KW-0238">DNA-binding</keyword>
<evidence type="ECO:0000256" key="11">
    <source>
        <dbReference type="RuleBase" id="RU004417"/>
    </source>
</evidence>
<feature type="region of interest" description="Disordered" evidence="12">
    <location>
        <begin position="867"/>
        <end position="941"/>
    </location>
</feature>
<sequence length="1724" mass="190998">MELAICKTELPSNKFMLPTSTSTASFYDKSHHHLPPTAHFNDILTFPSNYLFNKSSSSSTSSSSTSPSTINTTNNCDNFNIPSSTLTGTTSSTMRLKKNRKVTFLSNLIETKNIFIKEEPVDGSKDLPPPICSISDISDHEASLDSYVVVYVLNFCMRQQICKKLFFCDDNDDDVADVFLSCDLLLIEINSISPLLKKIMTNEWIDWSDARLRVPLRMTGYPYPQSYYVASTNSNTSGSNSNNSCSNTLNTGNNNYFSCFTTNKFNLKKHKIQQLYTTNGKLKDVPTQIPPLTPGTNRKVAEVLKASFASWEKEVQNCNITKDPRQWTEEHVIYWLNWAIKEFSLVSMNHEPFLKMKGRDIIELGKDKFLAITPAFTGDILWEHLDILQKDCEKPSEDCQVVNTNNSYEAGTTTGSSSVCGSDHQVGFSNNTSNNVNTNNSNNNNTNSTNSTNNNSNNTNNSRLSPHDFSTTTSSAASPSTSAAVTITTAATSDKTATTFHSTSSTTTSSAAATTLTTPGVQQHHSVGSTIITTPACEISPNKTALQLLSPPPSQLQTQTQIQAPVRQSVSPQIKTEYNLNNNCHSLQNFNYLNTSHLSDKATNMVLQSYNSYEQYHLQQQHHGQTAATVLAQHSPPLYNTATTNSPAAINTHHQQNTQQQQQQHHQQQQQQNNLPQYQNLYNSPPHHQQQQHLTNLSATHNLSNNNSHPHHQQHQLQQHQHHQQQHQHQHHHHHSLHQHLSHQQQQQHAQQRLSAGSSSSITSSLSSNNSSLTSVSSANTNVSSTTPAVSSSSSSSSASTSTAASSVVNSLTTSGSPSSASSTAGPFLSAASLGINYFNDTIPYVGDYSATTGHLYTDIDANFFSQGYSTPHDRNNSPPPQQQQQQSQTAANTAMLPPAQTQNSTSSNANNNSNNSASALSPNSANSNNNNNNNNNGANLNFLQMTMRNPAAAFYTQHPMKEEPGTQSAYGNLSANNNQTDPTDLSGFGLPASMTKTSAASYDDNDYHNSMSSQDHQSQASYLDGSSPDFYGLNGVEQKYTDYGRSRFHNSYPPEFSSYDTSQFPSMAAADQWGVHHGNQHHAAYLSTMSLDKALLGTYPSQGGVPCFQGSGPIQLWQFLLELLMDKNCQGFISWTGDGWEFKLTDPDEVARRWGIRKNKPKMNYEKLSRGLRYYYDKNIIHKTAGKRYVYRFVCDLQNLIGIPKNIYNLILKRLEHQIPEHLRKVAQETNPNLAHMVQYYYHAAAKKMEPSLNKELELKYPKMEDSRRIARVAAILKLMGIVTTCLEVSFPIIKEDGTYEIITGYRAHHMKHRLPVKGGIRFAMDVDEDEVKGLAYLMTFKCACVNVPFGGAKGGVRIDPKIYTLSELQTITRRYCMELLKKNMIGPGIDVPAPDVNTSEREMSWISDQYLKTYGHNDINALAIVTGKPVHIGGINGRASATGRGVWKAGDVFINDQDWMDLIKLKTGWKDKTVIVQGFGNVGSWASKFVVEAGAKLIGIHEFDVSLFSAEGIDPNDLIEYRADKKTLKGYPKAQERQGGLLHEKCDILMPCATQKVLTAENADKVQAKIILEGANGPVTPAADIILRKKNILMIPDMYCNAGGVTVSYFEFLKNINHVSYGKLTIKRDNSMIHEIFNSINESMGDGQLKITPNEALQNIRDCTSEAQIVDYGLQTVMESSGRGIKETAHEFSLCNDLRTAAYIYSIRKIFRALESSGISQQ</sequence>
<dbReference type="EC" id="1.4.1.3" evidence="4"/>
<dbReference type="InterPro" id="IPR013761">
    <property type="entry name" value="SAM/pointed_sf"/>
</dbReference>
<evidence type="ECO:0000313" key="16">
    <source>
        <dbReference type="Proteomes" id="UP000037069"/>
    </source>
</evidence>
<evidence type="ECO:0000256" key="4">
    <source>
        <dbReference type="ARBA" id="ARBA00012889"/>
    </source>
</evidence>
<feature type="compositionally biased region" description="Low complexity" evidence="12">
    <location>
        <begin position="470"/>
        <end position="482"/>
    </location>
</feature>
<dbReference type="EMBL" id="JRES01001160">
    <property type="protein sequence ID" value="KNC24950.1"/>
    <property type="molecule type" value="Genomic_DNA"/>
</dbReference>
<organism evidence="15 16">
    <name type="scientific">Lucilia cuprina</name>
    <name type="common">Green bottle fly</name>
    <name type="synonym">Australian sheep blowfly</name>
    <dbReference type="NCBI Taxonomy" id="7375"/>
    <lineage>
        <taxon>Eukaryota</taxon>
        <taxon>Metazoa</taxon>
        <taxon>Ecdysozoa</taxon>
        <taxon>Arthropoda</taxon>
        <taxon>Hexapoda</taxon>
        <taxon>Insecta</taxon>
        <taxon>Pterygota</taxon>
        <taxon>Neoptera</taxon>
        <taxon>Endopterygota</taxon>
        <taxon>Diptera</taxon>
        <taxon>Brachycera</taxon>
        <taxon>Muscomorpha</taxon>
        <taxon>Oestroidea</taxon>
        <taxon>Calliphoridae</taxon>
        <taxon>Luciliinae</taxon>
        <taxon>Lucilia</taxon>
    </lineage>
</organism>
<feature type="compositionally biased region" description="Low complexity" evidence="12">
    <location>
        <begin position="652"/>
        <end position="674"/>
    </location>
</feature>
<dbReference type="GO" id="GO:0005634">
    <property type="term" value="C:nucleus"/>
    <property type="evidence" value="ECO:0007669"/>
    <property type="project" value="UniProtKB-SubCell"/>
</dbReference>
<keyword evidence="10" id="KW-0539">Nucleus</keyword>
<dbReference type="SUPFAM" id="SSF47769">
    <property type="entry name" value="SAM/Pointed domain"/>
    <property type="match status" value="1"/>
</dbReference>
<dbReference type="FunFam" id="1.10.150.50:FF:000014">
    <property type="entry name" value="Protein c-ets-1 isoform 1"/>
    <property type="match status" value="1"/>
</dbReference>
<dbReference type="Pfam" id="PF00178">
    <property type="entry name" value="Ets"/>
    <property type="match status" value="1"/>
</dbReference>
<dbReference type="CDD" id="cd01076">
    <property type="entry name" value="NAD_bind_1_Glu_DH"/>
    <property type="match status" value="1"/>
</dbReference>
<dbReference type="PROSITE" id="PS51433">
    <property type="entry name" value="PNT"/>
    <property type="match status" value="1"/>
</dbReference>
<dbReference type="GO" id="GO:0043565">
    <property type="term" value="F:sequence-specific DNA binding"/>
    <property type="evidence" value="ECO:0007669"/>
    <property type="project" value="InterPro"/>
</dbReference>
<feature type="compositionally biased region" description="Low complexity" evidence="12">
    <location>
        <begin position="883"/>
        <end position="895"/>
    </location>
</feature>
<dbReference type="Gene3D" id="3.40.50.720">
    <property type="entry name" value="NAD(P)-binding Rossmann-like Domain"/>
    <property type="match status" value="1"/>
</dbReference>
<dbReference type="PROSITE" id="PS50061">
    <property type="entry name" value="ETS_DOMAIN_3"/>
    <property type="match status" value="1"/>
</dbReference>
<dbReference type="InterPro" id="IPR003118">
    <property type="entry name" value="Pointed_dom"/>
</dbReference>
<dbReference type="Proteomes" id="UP000037069">
    <property type="component" value="Unassembled WGS sequence"/>
</dbReference>
<dbReference type="PRINTS" id="PR00082">
    <property type="entry name" value="GLFDHDRGNASE"/>
</dbReference>
<dbReference type="SMART" id="SM00251">
    <property type="entry name" value="SAM_PNT"/>
    <property type="match status" value="1"/>
</dbReference>
<evidence type="ECO:0000259" key="14">
    <source>
        <dbReference type="PROSITE" id="PS51433"/>
    </source>
</evidence>
<feature type="compositionally biased region" description="Low complexity" evidence="12">
    <location>
        <begin position="904"/>
        <end position="941"/>
    </location>
</feature>
<evidence type="ECO:0000256" key="12">
    <source>
        <dbReference type="SAM" id="MobiDB-lite"/>
    </source>
</evidence>
<feature type="region of interest" description="Disordered" evidence="12">
    <location>
        <begin position="962"/>
        <end position="1025"/>
    </location>
</feature>
<keyword evidence="16" id="KW-1185">Reference proteome</keyword>
<dbReference type="STRING" id="7375.A0A0L0BY51"/>
<comment type="catalytic activity">
    <reaction evidence="9">
        <text>L-glutamate + NADP(+) + H2O = 2-oxoglutarate + NH4(+) + NADPH + H(+)</text>
        <dbReference type="Rhea" id="RHEA:11612"/>
        <dbReference type="ChEBI" id="CHEBI:15377"/>
        <dbReference type="ChEBI" id="CHEBI:15378"/>
        <dbReference type="ChEBI" id="CHEBI:16810"/>
        <dbReference type="ChEBI" id="CHEBI:28938"/>
        <dbReference type="ChEBI" id="CHEBI:29985"/>
        <dbReference type="ChEBI" id="CHEBI:57783"/>
        <dbReference type="ChEBI" id="CHEBI:58349"/>
        <dbReference type="EC" id="1.4.1.3"/>
    </reaction>
</comment>
<dbReference type="InterPro" id="IPR033524">
    <property type="entry name" value="Glu/Leu/Phe/Val_DH_AS"/>
</dbReference>